<keyword evidence="4" id="KW-1185">Reference proteome</keyword>
<feature type="transmembrane region" description="Helical" evidence="2">
    <location>
        <begin position="209"/>
        <end position="226"/>
    </location>
</feature>
<name>A0A376CM48_9CORY</name>
<dbReference type="EMBL" id="UFXQ01000001">
    <property type="protein sequence ID" value="STC69504.1"/>
    <property type="molecule type" value="Genomic_DNA"/>
</dbReference>
<reference evidence="3 4" key="1">
    <citation type="submission" date="2018-06" db="EMBL/GenBank/DDBJ databases">
        <authorList>
            <consortium name="Pathogen Informatics"/>
            <person name="Doyle S."/>
        </authorList>
    </citation>
    <scope>NUCLEOTIDE SEQUENCE [LARGE SCALE GENOMIC DNA]</scope>
    <source>
        <strain evidence="3 4">NCTC11862</strain>
    </source>
</reference>
<gene>
    <name evidence="3" type="ORF">NCTC11862_01299</name>
</gene>
<dbReference type="AlphaFoldDB" id="A0A376CM48"/>
<keyword evidence="2" id="KW-1133">Transmembrane helix</keyword>
<evidence type="ECO:0000256" key="2">
    <source>
        <dbReference type="SAM" id="Phobius"/>
    </source>
</evidence>
<organism evidence="3 4">
    <name type="scientific">Corynebacterium pilosum</name>
    <dbReference type="NCBI Taxonomy" id="35756"/>
    <lineage>
        <taxon>Bacteria</taxon>
        <taxon>Bacillati</taxon>
        <taxon>Actinomycetota</taxon>
        <taxon>Actinomycetes</taxon>
        <taxon>Mycobacteriales</taxon>
        <taxon>Corynebacteriaceae</taxon>
        <taxon>Corynebacterium</taxon>
    </lineage>
</organism>
<evidence type="ECO:0000313" key="3">
    <source>
        <dbReference type="EMBL" id="STC69504.1"/>
    </source>
</evidence>
<evidence type="ECO:0000256" key="1">
    <source>
        <dbReference type="SAM" id="MobiDB-lite"/>
    </source>
</evidence>
<feature type="compositionally biased region" description="Acidic residues" evidence="1">
    <location>
        <begin position="343"/>
        <end position="358"/>
    </location>
</feature>
<feature type="transmembrane region" description="Helical" evidence="2">
    <location>
        <begin position="176"/>
        <end position="197"/>
    </location>
</feature>
<protein>
    <submittedName>
        <fullName evidence="3">Uncharacterized protein</fullName>
    </submittedName>
</protein>
<feature type="region of interest" description="Disordered" evidence="1">
    <location>
        <begin position="336"/>
        <end position="358"/>
    </location>
</feature>
<accession>A0A376CM48</accession>
<dbReference type="Proteomes" id="UP000254467">
    <property type="component" value="Unassembled WGS sequence"/>
</dbReference>
<sequence length="358" mass="39670">MPSLDVMDILNDITEDSEFFRDDENRLVGSGRRGSTLVEVKLGEIPMDHQGQLELAEAVPAILREYGWDRLIYVTDLPLVAFNRPVVAQSAVDSDGWVISAPSFGWFGARRRLRKELISLIDGNGGVVGTSEPRTAGRGQDQDSTVRSQVLDTPWRAVQLIAGTARSNRPWRMPRVLTSSLAAMAASGGFGVFYGSIWDLAHSMSFTRAVGVGLLSILSFTMWIILRNRLFVRADENRSPWRRNVDNIATFTTIALAATILYVLVFAVMTVLTAAIVPTDYLASSVSVPTGWFSYFTIGWLSASLGTFAGAIGSNFDESAEIVGATYSEREYERRRKWGQFDDQQDQDDEDDESKDDN</sequence>
<feature type="transmembrane region" description="Helical" evidence="2">
    <location>
        <begin position="292"/>
        <end position="312"/>
    </location>
</feature>
<dbReference type="STRING" id="35756.GCA_001044155_00741"/>
<proteinExistence type="predicted"/>
<keyword evidence="2" id="KW-0472">Membrane</keyword>
<keyword evidence="2" id="KW-0812">Transmembrane</keyword>
<feature type="transmembrane region" description="Helical" evidence="2">
    <location>
        <begin position="247"/>
        <end position="272"/>
    </location>
</feature>
<evidence type="ECO:0000313" key="4">
    <source>
        <dbReference type="Proteomes" id="UP000254467"/>
    </source>
</evidence>